<gene>
    <name evidence="2" type="ORF">OE88DRAFT_1035597</name>
</gene>
<keyword evidence="3" id="KW-1185">Reference proteome</keyword>
<name>A0A5C3NDC8_9AGAM</name>
<dbReference type="Proteomes" id="UP000305948">
    <property type="component" value="Unassembled WGS sequence"/>
</dbReference>
<dbReference type="OrthoDB" id="10483897at2759"/>
<organism evidence="2 3">
    <name type="scientific">Heliocybe sulcata</name>
    <dbReference type="NCBI Taxonomy" id="5364"/>
    <lineage>
        <taxon>Eukaryota</taxon>
        <taxon>Fungi</taxon>
        <taxon>Dikarya</taxon>
        <taxon>Basidiomycota</taxon>
        <taxon>Agaricomycotina</taxon>
        <taxon>Agaricomycetes</taxon>
        <taxon>Gloeophyllales</taxon>
        <taxon>Gloeophyllaceae</taxon>
        <taxon>Heliocybe</taxon>
    </lineage>
</organism>
<feature type="compositionally biased region" description="Basic residues" evidence="1">
    <location>
        <begin position="13"/>
        <end position="27"/>
    </location>
</feature>
<dbReference type="InterPro" id="IPR044876">
    <property type="entry name" value="HRDC_dom_sf"/>
</dbReference>
<protein>
    <submittedName>
        <fullName evidence="2">Uncharacterized protein</fullName>
    </submittedName>
</protein>
<sequence>MSVAVDTSASSSGKRKQLKKKAPRKARLPSTEDTFFVDAPDQDDPIQNDDPPERPIDDDVEFIEQPPAQAAPPLPPRHPARSTASKTSKPLANEASLVDPLERCYRDLRDIRLKIALKEGIESQDDVLSDECLQMLCCTSIRDLGDFRRVLSDAYTAEIAEEKHQRYEQHFLDICIRKSLELEEPSKARGGAIANTKSFDATEMQTRYAYSKPFSRRKAF</sequence>
<reference evidence="2 3" key="1">
    <citation type="journal article" date="2019" name="Nat. Ecol. Evol.">
        <title>Megaphylogeny resolves global patterns of mushroom evolution.</title>
        <authorList>
            <person name="Varga T."/>
            <person name="Krizsan K."/>
            <person name="Foldi C."/>
            <person name="Dima B."/>
            <person name="Sanchez-Garcia M."/>
            <person name="Sanchez-Ramirez S."/>
            <person name="Szollosi G.J."/>
            <person name="Szarkandi J.G."/>
            <person name="Papp V."/>
            <person name="Albert L."/>
            <person name="Andreopoulos W."/>
            <person name="Angelini C."/>
            <person name="Antonin V."/>
            <person name="Barry K.W."/>
            <person name="Bougher N.L."/>
            <person name="Buchanan P."/>
            <person name="Buyck B."/>
            <person name="Bense V."/>
            <person name="Catcheside P."/>
            <person name="Chovatia M."/>
            <person name="Cooper J."/>
            <person name="Damon W."/>
            <person name="Desjardin D."/>
            <person name="Finy P."/>
            <person name="Geml J."/>
            <person name="Haridas S."/>
            <person name="Hughes K."/>
            <person name="Justo A."/>
            <person name="Karasinski D."/>
            <person name="Kautmanova I."/>
            <person name="Kiss B."/>
            <person name="Kocsube S."/>
            <person name="Kotiranta H."/>
            <person name="LaButti K.M."/>
            <person name="Lechner B.E."/>
            <person name="Liimatainen K."/>
            <person name="Lipzen A."/>
            <person name="Lukacs Z."/>
            <person name="Mihaltcheva S."/>
            <person name="Morgado L.N."/>
            <person name="Niskanen T."/>
            <person name="Noordeloos M.E."/>
            <person name="Ohm R.A."/>
            <person name="Ortiz-Santana B."/>
            <person name="Ovrebo C."/>
            <person name="Racz N."/>
            <person name="Riley R."/>
            <person name="Savchenko A."/>
            <person name="Shiryaev A."/>
            <person name="Soop K."/>
            <person name="Spirin V."/>
            <person name="Szebenyi C."/>
            <person name="Tomsovsky M."/>
            <person name="Tulloss R.E."/>
            <person name="Uehling J."/>
            <person name="Grigoriev I.V."/>
            <person name="Vagvolgyi C."/>
            <person name="Papp T."/>
            <person name="Martin F.M."/>
            <person name="Miettinen O."/>
            <person name="Hibbett D.S."/>
            <person name="Nagy L.G."/>
        </authorList>
    </citation>
    <scope>NUCLEOTIDE SEQUENCE [LARGE SCALE GENOMIC DNA]</scope>
    <source>
        <strain evidence="2 3">OMC1185</strain>
    </source>
</reference>
<evidence type="ECO:0000313" key="2">
    <source>
        <dbReference type="EMBL" id="TFK55353.1"/>
    </source>
</evidence>
<evidence type="ECO:0000256" key="1">
    <source>
        <dbReference type="SAM" id="MobiDB-lite"/>
    </source>
</evidence>
<dbReference type="Gene3D" id="1.10.150.80">
    <property type="entry name" value="HRDC domain"/>
    <property type="match status" value="1"/>
</dbReference>
<feature type="compositionally biased region" description="Polar residues" evidence="1">
    <location>
        <begin position="1"/>
        <end position="12"/>
    </location>
</feature>
<dbReference type="EMBL" id="ML213505">
    <property type="protein sequence ID" value="TFK55353.1"/>
    <property type="molecule type" value="Genomic_DNA"/>
</dbReference>
<proteinExistence type="predicted"/>
<dbReference type="AlphaFoldDB" id="A0A5C3NDC8"/>
<evidence type="ECO:0000313" key="3">
    <source>
        <dbReference type="Proteomes" id="UP000305948"/>
    </source>
</evidence>
<accession>A0A5C3NDC8</accession>
<feature type="region of interest" description="Disordered" evidence="1">
    <location>
        <begin position="1"/>
        <end position="93"/>
    </location>
</feature>